<feature type="domain" description="Major facilitator superfamily (MFS) profile" evidence="10">
    <location>
        <begin position="43"/>
        <end position="489"/>
    </location>
</feature>
<dbReference type="SUPFAM" id="SSF103473">
    <property type="entry name" value="MFS general substrate transporter"/>
    <property type="match status" value="1"/>
</dbReference>
<dbReference type="AlphaFoldDB" id="A0A1Y1N8Q2"/>
<reference evidence="11" key="1">
    <citation type="journal article" date="2016" name="Sci. Rep.">
        <title>Molecular characterization of firefly nuptial gifts: a multi-omics approach sheds light on postcopulatory sexual selection.</title>
        <authorList>
            <person name="Al-Wathiqui N."/>
            <person name="Fallon T.R."/>
            <person name="South A."/>
            <person name="Weng J.K."/>
            <person name="Lewis S.M."/>
        </authorList>
    </citation>
    <scope>NUCLEOTIDE SEQUENCE</scope>
</reference>
<feature type="transmembrane region" description="Helical" evidence="9">
    <location>
        <begin position="371"/>
        <end position="391"/>
    </location>
</feature>
<feature type="transmembrane region" description="Helical" evidence="9">
    <location>
        <begin position="214"/>
        <end position="236"/>
    </location>
</feature>
<dbReference type="GO" id="GO:1990539">
    <property type="term" value="P:fructose import across plasma membrane"/>
    <property type="evidence" value="ECO:0007669"/>
    <property type="project" value="UniProtKB-ARBA"/>
</dbReference>
<dbReference type="InterPro" id="IPR005829">
    <property type="entry name" value="Sugar_transporter_CS"/>
</dbReference>
<dbReference type="Pfam" id="PF00083">
    <property type="entry name" value="Sugar_tr"/>
    <property type="match status" value="1"/>
</dbReference>
<proteinExistence type="inferred from homology"/>
<feature type="transmembrane region" description="Helical" evidence="9">
    <location>
        <begin position="179"/>
        <end position="202"/>
    </location>
</feature>
<feature type="transmembrane region" description="Helical" evidence="9">
    <location>
        <begin position="91"/>
        <end position="115"/>
    </location>
</feature>
<protein>
    <recommendedName>
        <fullName evidence="10">Major facilitator superfamily (MFS) profile domain-containing protein</fullName>
    </recommendedName>
</protein>
<feature type="transmembrane region" description="Helical" evidence="9">
    <location>
        <begin position="35"/>
        <end position="54"/>
    </location>
</feature>
<feature type="transmembrane region" description="Helical" evidence="9">
    <location>
        <begin position="122"/>
        <end position="144"/>
    </location>
</feature>
<dbReference type="InterPro" id="IPR003663">
    <property type="entry name" value="Sugar/inositol_transpt"/>
</dbReference>
<keyword evidence="7" id="KW-0325">Glycoprotein</keyword>
<evidence type="ECO:0000259" key="10">
    <source>
        <dbReference type="PROSITE" id="PS50850"/>
    </source>
</evidence>
<dbReference type="GO" id="GO:0005353">
    <property type="term" value="F:fructose transmembrane transporter activity"/>
    <property type="evidence" value="ECO:0007669"/>
    <property type="project" value="UniProtKB-ARBA"/>
</dbReference>
<dbReference type="GO" id="GO:0005886">
    <property type="term" value="C:plasma membrane"/>
    <property type="evidence" value="ECO:0007669"/>
    <property type="project" value="UniProtKB-SubCell"/>
</dbReference>
<dbReference type="PANTHER" id="PTHR23503">
    <property type="entry name" value="SOLUTE CARRIER FAMILY 2"/>
    <property type="match status" value="1"/>
</dbReference>
<feature type="transmembrane region" description="Helical" evidence="9">
    <location>
        <begin position="464"/>
        <end position="485"/>
    </location>
</feature>
<dbReference type="InterPro" id="IPR020846">
    <property type="entry name" value="MFS_dom"/>
</dbReference>
<organism evidence="11">
    <name type="scientific">Photinus pyralis</name>
    <name type="common">Common eastern firefly</name>
    <name type="synonym">Lampyris pyralis</name>
    <dbReference type="NCBI Taxonomy" id="7054"/>
    <lineage>
        <taxon>Eukaryota</taxon>
        <taxon>Metazoa</taxon>
        <taxon>Ecdysozoa</taxon>
        <taxon>Arthropoda</taxon>
        <taxon>Hexapoda</taxon>
        <taxon>Insecta</taxon>
        <taxon>Pterygota</taxon>
        <taxon>Neoptera</taxon>
        <taxon>Endopterygota</taxon>
        <taxon>Coleoptera</taxon>
        <taxon>Polyphaga</taxon>
        <taxon>Elateriformia</taxon>
        <taxon>Elateroidea</taxon>
        <taxon>Lampyridae</taxon>
        <taxon>Lampyrinae</taxon>
        <taxon>Photinus</taxon>
    </lineage>
</organism>
<dbReference type="FunFam" id="1.20.1250.20:FF:001511">
    <property type="entry name" value="Solute carrier family 2, facilitated glucose transporter member 5"/>
    <property type="match status" value="1"/>
</dbReference>
<evidence type="ECO:0000256" key="9">
    <source>
        <dbReference type="SAM" id="Phobius"/>
    </source>
</evidence>
<dbReference type="NCBIfam" id="TIGR00879">
    <property type="entry name" value="SP"/>
    <property type="match status" value="1"/>
</dbReference>
<accession>A0A1Y1N8Q2</accession>
<dbReference type="Gene3D" id="1.20.1250.20">
    <property type="entry name" value="MFS general substrate transporter like domains"/>
    <property type="match status" value="1"/>
</dbReference>
<dbReference type="PROSITE" id="PS50850">
    <property type="entry name" value="MFS"/>
    <property type="match status" value="1"/>
</dbReference>
<evidence type="ECO:0000256" key="1">
    <source>
        <dbReference type="ARBA" id="ARBA00004651"/>
    </source>
</evidence>
<dbReference type="InterPro" id="IPR036259">
    <property type="entry name" value="MFS_trans_sf"/>
</dbReference>
<dbReference type="InterPro" id="IPR005828">
    <property type="entry name" value="MFS_sugar_transport-like"/>
</dbReference>
<feature type="transmembrane region" description="Helical" evidence="9">
    <location>
        <begin position="344"/>
        <end position="364"/>
    </location>
</feature>
<dbReference type="PROSITE" id="PS00216">
    <property type="entry name" value="SUGAR_TRANSPORT_1"/>
    <property type="match status" value="1"/>
</dbReference>
<keyword evidence="4 9" id="KW-0812">Transmembrane</keyword>
<keyword evidence="6 9" id="KW-0472">Membrane</keyword>
<comment type="similarity">
    <text evidence="8">Belongs to the major facilitator superfamily. Sugar transporter (TC 2.A.1.1) family.</text>
</comment>
<dbReference type="InterPro" id="IPR045263">
    <property type="entry name" value="GLUT"/>
</dbReference>
<feature type="transmembrane region" description="Helical" evidence="9">
    <location>
        <begin position="299"/>
        <end position="324"/>
    </location>
</feature>
<evidence type="ECO:0000256" key="4">
    <source>
        <dbReference type="ARBA" id="ARBA00022692"/>
    </source>
</evidence>
<dbReference type="PANTHER" id="PTHR23503:SF127">
    <property type="entry name" value="FI08437P-RELATED"/>
    <property type="match status" value="1"/>
</dbReference>
<evidence type="ECO:0000256" key="7">
    <source>
        <dbReference type="ARBA" id="ARBA00023180"/>
    </source>
</evidence>
<name>A0A1Y1N8Q2_PHOPY</name>
<comment type="subcellular location">
    <subcellularLocation>
        <location evidence="1">Cell membrane</location>
        <topology evidence="1">Multi-pass membrane protein</topology>
    </subcellularLocation>
</comment>
<evidence type="ECO:0000256" key="3">
    <source>
        <dbReference type="ARBA" id="ARBA00022475"/>
    </source>
</evidence>
<dbReference type="EMBL" id="GEZM01009779">
    <property type="protein sequence ID" value="JAV94312.1"/>
    <property type="molecule type" value="Transcribed_RNA"/>
</dbReference>
<evidence type="ECO:0000256" key="2">
    <source>
        <dbReference type="ARBA" id="ARBA00022448"/>
    </source>
</evidence>
<evidence type="ECO:0000313" key="11">
    <source>
        <dbReference type="EMBL" id="JAV94312.1"/>
    </source>
</evidence>
<dbReference type="PRINTS" id="PR00171">
    <property type="entry name" value="SUGRTRNSPORT"/>
</dbReference>
<keyword evidence="5 9" id="KW-1133">Transmembrane helix</keyword>
<feature type="transmembrane region" description="Helical" evidence="9">
    <location>
        <begin position="436"/>
        <end position="458"/>
    </location>
</feature>
<keyword evidence="2 8" id="KW-0813">Transport</keyword>
<evidence type="ECO:0000256" key="8">
    <source>
        <dbReference type="RuleBase" id="RU003346"/>
    </source>
</evidence>
<evidence type="ECO:0000256" key="6">
    <source>
        <dbReference type="ARBA" id="ARBA00023136"/>
    </source>
</evidence>
<feature type="transmembrane region" description="Helical" evidence="9">
    <location>
        <begin position="397"/>
        <end position="424"/>
    </location>
</feature>
<evidence type="ECO:0000256" key="5">
    <source>
        <dbReference type="ARBA" id="ARBA00022989"/>
    </source>
</evidence>
<keyword evidence="3" id="KW-1003">Cell membrane</keyword>
<feature type="transmembrane region" description="Helical" evidence="9">
    <location>
        <begin position="150"/>
        <end position="172"/>
    </location>
</feature>
<sequence>MEQHRECEGLFTGELHNEKLLESAQTGAEACRKRWSVLLIIVALSITIGLYVPVGYNIGVVNSPAEVIRSWCLESARTRYNVDLTYGQLTMLWSSIVSIFLIGGIIGSLTGSWLADFMGRKWACVFSGGLSFAGAFFFVITKFINSIEVLLLGRFVVGLSAGLTTCIAPMYLIELAPPYLTGAMGVFCQLGITLGVLLAQIFSLNQVLGDAELWPYLLSCYAVFIFLSAFTIPMLPESPKFLLLNRRRAEALKQLERVRDDAPDIIEREIMEMEMHMQVATRQTQSSWNIAKVLCDRSLLLPVILVCAMQGGQQFSGINAVFYYSTLIFQHAGLSSEESQLATIGTGIINLLMACVSVFVMSYFKRRGVMQLSCLSSILCLLLLAFTITFVETYSWISYICIIAVLGYVLCYGIGLGPIPYFIGSELFEVGPRPSAMALGGMANYGGNFIVGLTFPLMQAKIGASSFIIFAAFTAGLLLLVRYYLPETKGRDPSEVANLCRNGLRSQVFASPSNSTVTGDTVPISEVKL</sequence>